<dbReference type="PANTHER" id="PTHR27002:SF1082">
    <property type="entry name" value="OS06G0693000 PROTEIN"/>
    <property type="match status" value="1"/>
</dbReference>
<dbReference type="SMART" id="SM00108">
    <property type="entry name" value="B_lectin"/>
    <property type="match status" value="1"/>
</dbReference>
<dbReference type="InterPro" id="IPR008271">
    <property type="entry name" value="Ser/Thr_kinase_AS"/>
</dbReference>
<keyword evidence="4 13" id="KW-0808">Transferase</keyword>
<keyword evidence="14" id="KW-1133">Transmembrane helix</keyword>
<keyword evidence="10" id="KW-0325">Glycoprotein</keyword>
<keyword evidence="8 13" id="KW-0067">ATP-binding</keyword>
<feature type="domain" description="Apple" evidence="17">
    <location>
        <begin position="362"/>
        <end position="445"/>
    </location>
</feature>
<keyword evidence="19" id="KW-1185">Reference proteome</keyword>
<dbReference type="PANTHER" id="PTHR27002">
    <property type="entry name" value="RECEPTOR-LIKE SERINE/THREONINE-PROTEIN KINASE SD1-8"/>
    <property type="match status" value="1"/>
</dbReference>
<dbReference type="Gene3D" id="2.90.10.10">
    <property type="entry name" value="Bulb-type lectin domain"/>
    <property type="match status" value="1"/>
</dbReference>
<feature type="domain" description="Bulb-type lectin" evidence="16">
    <location>
        <begin position="47"/>
        <end position="168"/>
    </location>
</feature>
<keyword evidence="14" id="KW-0812">Transmembrane</keyword>
<dbReference type="FunFam" id="1.10.510.10:FF:000060">
    <property type="entry name" value="G-type lectin S-receptor-like serine/threonine-protein kinase"/>
    <property type="match status" value="1"/>
</dbReference>
<evidence type="ECO:0000256" key="9">
    <source>
        <dbReference type="ARBA" id="ARBA00023157"/>
    </source>
</evidence>
<protein>
    <recommendedName>
        <fullName evidence="13">Receptor-like serine/threonine-protein kinase</fullName>
        <ecNumber evidence="13">2.7.11.1</ecNumber>
    </recommendedName>
</protein>
<keyword evidence="9" id="KW-1015">Disulfide bond</keyword>
<comment type="subcellular location">
    <subcellularLocation>
        <location evidence="1">Cell membrane</location>
        <topology evidence="1">Single-pass type I membrane protein</topology>
    </subcellularLocation>
</comment>
<evidence type="ECO:0000256" key="10">
    <source>
        <dbReference type="ARBA" id="ARBA00023180"/>
    </source>
</evidence>
<dbReference type="InterPro" id="IPR001245">
    <property type="entry name" value="Ser-Thr/Tyr_kinase_cat_dom"/>
</dbReference>
<reference evidence="18 19" key="1">
    <citation type="journal article" date="2016" name="G3 (Bethesda)">
        <title>First Draft Assembly and Annotation of the Genome of a California Endemic Oak Quercus lobata Nee (Fagaceae).</title>
        <authorList>
            <person name="Sork V.L."/>
            <person name="Fitz-Gibbon S.T."/>
            <person name="Puiu D."/>
            <person name="Crepeau M."/>
            <person name="Gugger P.F."/>
            <person name="Sherman R."/>
            <person name="Stevens K."/>
            <person name="Langley C.H."/>
            <person name="Pellegrini M."/>
            <person name="Salzberg S.L."/>
        </authorList>
    </citation>
    <scope>NUCLEOTIDE SEQUENCE [LARGE SCALE GENOMIC DNA]</scope>
    <source>
        <strain evidence="18 19">cv. SW786</strain>
    </source>
</reference>
<dbReference type="PROSITE" id="PS50948">
    <property type="entry name" value="PAN"/>
    <property type="match status" value="1"/>
</dbReference>
<evidence type="ECO:0000256" key="6">
    <source>
        <dbReference type="ARBA" id="ARBA00022741"/>
    </source>
</evidence>
<dbReference type="Gene3D" id="3.30.200.20">
    <property type="entry name" value="Phosphorylase Kinase, domain 1"/>
    <property type="match status" value="1"/>
</dbReference>
<keyword evidence="6 13" id="KW-0547">Nucleotide-binding</keyword>
<organism evidence="18 19">
    <name type="scientific">Quercus lobata</name>
    <name type="common">Valley oak</name>
    <dbReference type="NCBI Taxonomy" id="97700"/>
    <lineage>
        <taxon>Eukaryota</taxon>
        <taxon>Viridiplantae</taxon>
        <taxon>Streptophyta</taxon>
        <taxon>Embryophyta</taxon>
        <taxon>Tracheophyta</taxon>
        <taxon>Spermatophyta</taxon>
        <taxon>Magnoliopsida</taxon>
        <taxon>eudicotyledons</taxon>
        <taxon>Gunneridae</taxon>
        <taxon>Pentapetalae</taxon>
        <taxon>rosids</taxon>
        <taxon>fabids</taxon>
        <taxon>Fagales</taxon>
        <taxon>Fagaceae</taxon>
        <taxon>Quercus</taxon>
    </lineage>
</organism>
<evidence type="ECO:0000256" key="3">
    <source>
        <dbReference type="ARBA" id="ARBA00022527"/>
    </source>
</evidence>
<evidence type="ECO:0000256" key="1">
    <source>
        <dbReference type="ARBA" id="ARBA00004251"/>
    </source>
</evidence>
<dbReference type="SUPFAM" id="SSF51110">
    <property type="entry name" value="alpha-D-mannose-specific plant lectins"/>
    <property type="match status" value="1"/>
</dbReference>
<dbReference type="PIRSF" id="PIRSF000641">
    <property type="entry name" value="SRK"/>
    <property type="match status" value="1"/>
</dbReference>
<dbReference type="EnsemblPlants" id="QL05p008107:mrna">
    <property type="protein sequence ID" value="QL05p008107:mrna"/>
    <property type="gene ID" value="QL05p008107"/>
</dbReference>
<keyword evidence="3 13" id="KW-0723">Serine/threonine-protein kinase</keyword>
<evidence type="ECO:0000256" key="4">
    <source>
        <dbReference type="ARBA" id="ARBA00022679"/>
    </source>
</evidence>
<dbReference type="CDD" id="cd00028">
    <property type="entry name" value="B_lectin"/>
    <property type="match status" value="1"/>
</dbReference>
<evidence type="ECO:0000256" key="5">
    <source>
        <dbReference type="ARBA" id="ARBA00022729"/>
    </source>
</evidence>
<dbReference type="AlphaFoldDB" id="A0A7N2LN04"/>
<keyword evidence="7 13" id="KW-0418">Kinase</keyword>
<keyword evidence="5" id="KW-0732">Signal</keyword>
<accession>A0A7N2LN04</accession>
<dbReference type="InterPro" id="IPR000719">
    <property type="entry name" value="Prot_kinase_dom"/>
</dbReference>
<dbReference type="FunFam" id="2.90.10.10:FF:000001">
    <property type="entry name" value="G-type lectin S-receptor-like serine/threonine-protein kinase"/>
    <property type="match status" value="1"/>
</dbReference>
<dbReference type="Pfam" id="PF01453">
    <property type="entry name" value="B_lectin"/>
    <property type="match status" value="1"/>
</dbReference>
<evidence type="ECO:0000313" key="19">
    <source>
        <dbReference type="Proteomes" id="UP000594261"/>
    </source>
</evidence>
<evidence type="ECO:0000256" key="12">
    <source>
        <dbReference type="ARBA" id="ARBA00048679"/>
    </source>
</evidence>
<dbReference type="EC" id="2.7.11.1" evidence="13"/>
<reference evidence="18" key="2">
    <citation type="submission" date="2021-01" db="UniProtKB">
        <authorList>
            <consortium name="EnsemblPlants"/>
        </authorList>
    </citation>
    <scope>IDENTIFICATION</scope>
</reference>
<dbReference type="EMBL" id="LRBV02000005">
    <property type="status" value="NOT_ANNOTATED_CDS"/>
    <property type="molecule type" value="Genomic_DNA"/>
</dbReference>
<dbReference type="PROSITE" id="PS50927">
    <property type="entry name" value="BULB_LECTIN"/>
    <property type="match status" value="1"/>
</dbReference>
<dbReference type="InterPro" id="IPR000858">
    <property type="entry name" value="S_locus_glycoprot_dom"/>
</dbReference>
<sequence length="830" mass="93687">MNSRSSDQESHCSLANNFLLMNTVLSKINLLLLPVLCCFCLNLTAAIDTIRSSQSINDSGYIISKGSVFKLGFFSPENSTNRYLGIWYNNISVFTVIWVANREKPLKDSSGVLTISEDGNLVVLNGQAEILWTSNVSNSITNSSATLLDSGNLMLKADTTGLVAWESFQHPSDSFLPGMKLGTNLRKDQRVHLTSWKSPSDPSIGSFSLGNNLLNNKIPEGYVRNKGRPYWRSGPWNGQIFIGIPNLYPGYHSGFTLVDDKQEIVFETLTYLDVLRMSKTVLDSQGNLAQTYWNEEKEDWEVLWLAPKDKCDVYGTCDAFGSCDSLSSPICSCLGGFEPKIIKEWNRGNWTSGCVRRTPLQCERMNNSIEEGKPDGFLKLEMIKVPDFAEWSDVKKEDCQNKCLKNCSCVAYGYYTGIGCLSWSGKLIDLQQFSVGGSDIYIRLANLEFEEERNLRVIITITVTIGAIAIASTAFFFWRWMAKKKRAMESKSNESLLFDYLNDVKLQDLPIFNLEELATATNNFDMANKLGQGGFGPVYRRLCRASGQGLEEFMNEVTLITKLQHRNLVRLLGCCIEGEEKMLIYEYMPNKSLDAILFDPVHQKLLNWRKRFYIIEGICRGLLYLHRDSRLKIIHRDLKASNILLDQELNPKISDFGMVRIYGGNEDQVKTKRVVGTYGYMSPEYAIRGLFSEKSDIFSFGVLLLEIVSGRRNTSICDEEQYSGLAGLAWKLWKDDNIMALVDPTIWDPCFQIDISKCIHVGLLCVQELARDRPNVSTVISMLKSEILDLPTPKQPAFMERQIASNIELTQQGQIRFSICNVTTSTVSGR</sequence>
<dbReference type="InterPro" id="IPR001480">
    <property type="entry name" value="Bulb-type_lectin_dom"/>
</dbReference>
<comment type="catalytic activity">
    <reaction evidence="12 13">
        <text>L-seryl-[protein] + ATP = O-phospho-L-seryl-[protein] + ADP + H(+)</text>
        <dbReference type="Rhea" id="RHEA:17989"/>
        <dbReference type="Rhea" id="RHEA-COMP:9863"/>
        <dbReference type="Rhea" id="RHEA-COMP:11604"/>
        <dbReference type="ChEBI" id="CHEBI:15378"/>
        <dbReference type="ChEBI" id="CHEBI:29999"/>
        <dbReference type="ChEBI" id="CHEBI:30616"/>
        <dbReference type="ChEBI" id="CHEBI:83421"/>
        <dbReference type="ChEBI" id="CHEBI:456216"/>
        <dbReference type="EC" id="2.7.11.1"/>
    </reaction>
</comment>
<dbReference type="Pfam" id="PF07714">
    <property type="entry name" value="PK_Tyr_Ser-Thr"/>
    <property type="match status" value="1"/>
</dbReference>
<dbReference type="InParanoid" id="A0A7N2LN04"/>
<keyword evidence="2" id="KW-1003">Cell membrane</keyword>
<evidence type="ECO:0000259" key="15">
    <source>
        <dbReference type="PROSITE" id="PS50011"/>
    </source>
</evidence>
<dbReference type="Pfam" id="PF00954">
    <property type="entry name" value="S_locus_glycop"/>
    <property type="match status" value="1"/>
</dbReference>
<dbReference type="Proteomes" id="UP000594261">
    <property type="component" value="Chromosome 5"/>
</dbReference>
<feature type="transmembrane region" description="Helical" evidence="14">
    <location>
        <begin position="457"/>
        <end position="478"/>
    </location>
</feature>
<evidence type="ECO:0000259" key="16">
    <source>
        <dbReference type="PROSITE" id="PS50927"/>
    </source>
</evidence>
<proteinExistence type="inferred from homology"/>
<dbReference type="InterPro" id="IPR011009">
    <property type="entry name" value="Kinase-like_dom_sf"/>
</dbReference>
<dbReference type="SUPFAM" id="SSF56112">
    <property type="entry name" value="Protein kinase-like (PK-like)"/>
    <property type="match status" value="1"/>
</dbReference>
<dbReference type="InterPro" id="IPR036426">
    <property type="entry name" value="Bulb-type_lectin_dom_sf"/>
</dbReference>
<comment type="similarity">
    <text evidence="13">Belongs to the protein kinase superfamily. Ser/Thr protein kinase family.</text>
</comment>
<dbReference type="FunCoup" id="A0A7N2LN04">
    <property type="interactions" value="799"/>
</dbReference>
<dbReference type="GO" id="GO:0004674">
    <property type="term" value="F:protein serine/threonine kinase activity"/>
    <property type="evidence" value="ECO:0007669"/>
    <property type="project" value="UniProtKB-KW"/>
</dbReference>
<dbReference type="OMA" id="SIGIEPF"/>
<dbReference type="CDD" id="cd01098">
    <property type="entry name" value="PAN_AP_plant"/>
    <property type="match status" value="1"/>
</dbReference>
<evidence type="ECO:0000259" key="17">
    <source>
        <dbReference type="PROSITE" id="PS50948"/>
    </source>
</evidence>
<evidence type="ECO:0000256" key="13">
    <source>
        <dbReference type="PIRNR" id="PIRNR000641"/>
    </source>
</evidence>
<dbReference type="GO" id="GO:0005524">
    <property type="term" value="F:ATP binding"/>
    <property type="evidence" value="ECO:0007669"/>
    <property type="project" value="UniProtKB-KW"/>
</dbReference>
<dbReference type="GO" id="GO:0048544">
    <property type="term" value="P:recognition of pollen"/>
    <property type="evidence" value="ECO:0007669"/>
    <property type="project" value="InterPro"/>
</dbReference>
<dbReference type="InterPro" id="IPR003609">
    <property type="entry name" value="Pan_app"/>
</dbReference>
<comment type="catalytic activity">
    <reaction evidence="11 13">
        <text>L-threonyl-[protein] + ATP = O-phospho-L-threonyl-[protein] + ADP + H(+)</text>
        <dbReference type="Rhea" id="RHEA:46608"/>
        <dbReference type="Rhea" id="RHEA-COMP:11060"/>
        <dbReference type="Rhea" id="RHEA-COMP:11605"/>
        <dbReference type="ChEBI" id="CHEBI:15378"/>
        <dbReference type="ChEBI" id="CHEBI:30013"/>
        <dbReference type="ChEBI" id="CHEBI:30616"/>
        <dbReference type="ChEBI" id="CHEBI:61977"/>
        <dbReference type="ChEBI" id="CHEBI:456216"/>
        <dbReference type="EC" id="2.7.11.1"/>
    </reaction>
</comment>
<evidence type="ECO:0000256" key="7">
    <source>
        <dbReference type="ARBA" id="ARBA00022777"/>
    </source>
</evidence>
<dbReference type="PROSITE" id="PS50011">
    <property type="entry name" value="PROTEIN_KINASE_DOM"/>
    <property type="match status" value="1"/>
</dbReference>
<dbReference type="SMART" id="SM00473">
    <property type="entry name" value="PAN_AP"/>
    <property type="match status" value="1"/>
</dbReference>
<dbReference type="Pfam" id="PF08276">
    <property type="entry name" value="PAN_2"/>
    <property type="match status" value="1"/>
</dbReference>
<keyword evidence="14" id="KW-0472">Membrane</keyword>
<evidence type="ECO:0000256" key="8">
    <source>
        <dbReference type="ARBA" id="ARBA00022840"/>
    </source>
</evidence>
<dbReference type="GO" id="GO:0005886">
    <property type="term" value="C:plasma membrane"/>
    <property type="evidence" value="ECO:0007669"/>
    <property type="project" value="UniProtKB-SubCell"/>
</dbReference>
<evidence type="ECO:0000313" key="18">
    <source>
        <dbReference type="EnsemblPlants" id="QL05p008107:mrna"/>
    </source>
</evidence>
<dbReference type="PROSITE" id="PS00108">
    <property type="entry name" value="PROTEIN_KINASE_ST"/>
    <property type="match status" value="1"/>
</dbReference>
<evidence type="ECO:0000256" key="14">
    <source>
        <dbReference type="SAM" id="Phobius"/>
    </source>
</evidence>
<name>A0A7N2LN04_QUELO</name>
<dbReference type="Gene3D" id="1.10.510.10">
    <property type="entry name" value="Transferase(Phosphotransferase) domain 1"/>
    <property type="match status" value="1"/>
</dbReference>
<evidence type="ECO:0000256" key="11">
    <source>
        <dbReference type="ARBA" id="ARBA00047899"/>
    </source>
</evidence>
<dbReference type="InterPro" id="IPR024171">
    <property type="entry name" value="SRK-like_kinase"/>
</dbReference>
<feature type="domain" description="Protein kinase" evidence="15">
    <location>
        <begin position="524"/>
        <end position="788"/>
    </location>
</feature>
<dbReference type="Gramene" id="QL05p008107:mrna">
    <property type="protein sequence ID" value="QL05p008107:mrna"/>
    <property type="gene ID" value="QL05p008107"/>
</dbReference>
<evidence type="ECO:0000256" key="2">
    <source>
        <dbReference type="ARBA" id="ARBA00022475"/>
    </source>
</evidence>
<dbReference type="SMART" id="SM00220">
    <property type="entry name" value="S_TKc"/>
    <property type="match status" value="1"/>
</dbReference>